<dbReference type="Proteomes" id="UP000663832">
    <property type="component" value="Unassembled WGS sequence"/>
</dbReference>
<evidence type="ECO:0000259" key="2">
    <source>
        <dbReference type="Pfam" id="PF03407"/>
    </source>
</evidence>
<keyword evidence="1" id="KW-0812">Transmembrane</keyword>
<keyword evidence="1" id="KW-1133">Transmembrane helix</keyword>
<evidence type="ECO:0000313" key="3">
    <source>
        <dbReference type="EMBL" id="CAF1493480.1"/>
    </source>
</evidence>
<comment type="caution">
    <text evidence="4">The sequence shown here is derived from an EMBL/GenBank/DDBJ whole genome shotgun (WGS) entry which is preliminary data.</text>
</comment>
<gene>
    <name evidence="3" type="ORF">BJG266_LOCUS42745</name>
    <name evidence="4" type="ORF">QVE165_LOCUS59633</name>
</gene>
<feature type="transmembrane region" description="Helical" evidence="1">
    <location>
        <begin position="16"/>
        <end position="34"/>
    </location>
</feature>
<dbReference type="EMBL" id="CAJNOI010002817">
    <property type="protein sequence ID" value="CAF1493480.1"/>
    <property type="molecule type" value="Genomic_DNA"/>
</dbReference>
<dbReference type="AlphaFoldDB" id="A0A816DUS9"/>
<keyword evidence="1" id="KW-0472">Membrane</keyword>
<keyword evidence="5" id="KW-1185">Reference proteome</keyword>
<dbReference type="InterPro" id="IPR005069">
    <property type="entry name" value="Nucl-diP-sugar_transferase"/>
</dbReference>
<feature type="domain" description="Nucleotide-diphospho-sugar transferase" evidence="2">
    <location>
        <begin position="140"/>
        <end position="289"/>
    </location>
</feature>
<dbReference type="OrthoDB" id="540503at2759"/>
<dbReference type="EMBL" id="CAJNOM010003145">
    <property type="protein sequence ID" value="CAF1642153.1"/>
    <property type="molecule type" value="Genomic_DNA"/>
</dbReference>
<dbReference type="PANTHER" id="PTHR46038:SF38">
    <property type="entry name" value="GLYCOSYLTRANSFERASE-RELATED"/>
    <property type="match status" value="1"/>
</dbReference>
<name>A0A816DUS9_9BILA</name>
<dbReference type="Proteomes" id="UP000663877">
    <property type="component" value="Unassembled WGS sequence"/>
</dbReference>
<proteinExistence type="predicted"/>
<organism evidence="4 5">
    <name type="scientific">Adineta steineri</name>
    <dbReference type="NCBI Taxonomy" id="433720"/>
    <lineage>
        <taxon>Eukaryota</taxon>
        <taxon>Metazoa</taxon>
        <taxon>Spiralia</taxon>
        <taxon>Gnathifera</taxon>
        <taxon>Rotifera</taxon>
        <taxon>Eurotatoria</taxon>
        <taxon>Bdelloidea</taxon>
        <taxon>Adinetida</taxon>
        <taxon>Adinetidae</taxon>
        <taxon>Adineta</taxon>
    </lineage>
</organism>
<dbReference type="Pfam" id="PF03407">
    <property type="entry name" value="Nucleotid_trans"/>
    <property type="match status" value="1"/>
</dbReference>
<accession>A0A816DUS9</accession>
<evidence type="ECO:0000313" key="5">
    <source>
        <dbReference type="Proteomes" id="UP000663832"/>
    </source>
</evidence>
<evidence type="ECO:0000313" key="4">
    <source>
        <dbReference type="EMBL" id="CAF1642153.1"/>
    </source>
</evidence>
<evidence type="ECO:0000256" key="1">
    <source>
        <dbReference type="SAM" id="Phobius"/>
    </source>
</evidence>
<dbReference type="PANTHER" id="PTHR46038">
    <property type="entry name" value="EXPRESSED PROTEIN-RELATED"/>
    <property type="match status" value="1"/>
</dbReference>
<reference evidence="4" key="1">
    <citation type="submission" date="2021-02" db="EMBL/GenBank/DDBJ databases">
        <authorList>
            <person name="Nowell W R."/>
        </authorList>
    </citation>
    <scope>NUCLEOTIDE SEQUENCE</scope>
</reference>
<sequence>MFVFRIIRHSKRSNSTITLIIVTVCSFLFTVYLYRQRSTRNIPSSIIVKSDTLVSSIAVTTEKNISTEQSLHKQESSKTIETNAFDKYSSEEHLLSLLTQYSNTFKQVIITIIGGDSYSLFAWDWYERMYEISNITNKCHCFVVAMDEIAVILAVKQGVPVYYSTFTFEQQMNWINSIEARQHSLYRVGHAKFDTTAKIIRMGYSVILSEMDVFWRANPLDHLKQPIDAYDLQISDHFGAHPRVNIGIFFVQSTNKSIEFMSYAADFWLRYGKGAYLSDQRVLDALLKNYDHIDKTYLQVLKPIPSLNWTTHVFGSHFSHLMTDGSAFTLFDRAEQLGIRSKKYYGDQNTKYFTVTVSNTDMTINNRNLLIRALLILQHTHLKNRILILPAFSHNLTTIKLRSQLDGKKFLLYWSEKHIRLPIFLHHPKTRSIPVINLTLSSNKTYEDINGILNFTIDSIPLNLLAPSPQFEVFIRDSLLWCSPPIDGGTGWCIHHPRDYGATMEILFACRGDPYPPCANKTEKNEQFLYRPYE</sequence>
<protein>
    <recommendedName>
        <fullName evidence="2">Nucleotide-diphospho-sugar transferase domain-containing protein</fullName>
    </recommendedName>
</protein>
<dbReference type="InterPro" id="IPR044821">
    <property type="entry name" value="At1g28695/At4g15970-like"/>
</dbReference>